<proteinExistence type="inferred from homology"/>
<dbReference type="GO" id="GO:0036222">
    <property type="term" value="F:XTP diphosphatase activity"/>
    <property type="evidence" value="ECO:0007669"/>
    <property type="project" value="UniProtKB-ARBA"/>
</dbReference>
<evidence type="ECO:0000256" key="5">
    <source>
        <dbReference type="ARBA" id="ARBA00022741"/>
    </source>
</evidence>
<evidence type="ECO:0000256" key="16">
    <source>
        <dbReference type="ARBA" id="ARBA00083635"/>
    </source>
</evidence>
<dbReference type="Pfam" id="PF01725">
    <property type="entry name" value="Ham1p_like"/>
    <property type="match status" value="1"/>
</dbReference>
<evidence type="ECO:0000313" key="19">
    <source>
        <dbReference type="EMBL" id="CAB5015750.1"/>
    </source>
</evidence>
<evidence type="ECO:0000256" key="11">
    <source>
        <dbReference type="ARBA" id="ARBA00066468"/>
    </source>
</evidence>
<dbReference type="GO" id="GO:0035870">
    <property type="term" value="F:dITP diphosphatase activity"/>
    <property type="evidence" value="ECO:0007669"/>
    <property type="project" value="UniProtKB-ARBA"/>
</dbReference>
<dbReference type="FunFam" id="3.90.950.10:FF:000001">
    <property type="entry name" value="dITP/XTP pyrophosphatase"/>
    <property type="match status" value="1"/>
</dbReference>
<dbReference type="PANTHER" id="PTHR11067">
    <property type="entry name" value="INOSINE TRIPHOSPHATE PYROPHOSPHATASE/HAM1 PROTEIN"/>
    <property type="match status" value="1"/>
</dbReference>
<gene>
    <name evidence="17" type="ORF">UFOPK3605_01104</name>
    <name evidence="18" type="ORF">UFOPK3897_00402</name>
    <name evidence="19" type="ORF">UFOPK4121_00323</name>
</gene>
<accession>A0A6J7QDB9</accession>
<dbReference type="EC" id="3.6.1.66" evidence="11"/>
<dbReference type="InterPro" id="IPR020922">
    <property type="entry name" value="dITP/XTP_pyrophosphatase"/>
</dbReference>
<evidence type="ECO:0000256" key="10">
    <source>
        <dbReference type="ARBA" id="ARBA00052017"/>
    </source>
</evidence>
<evidence type="ECO:0000256" key="6">
    <source>
        <dbReference type="ARBA" id="ARBA00022801"/>
    </source>
</evidence>
<dbReference type="GO" id="GO:0009146">
    <property type="term" value="P:purine nucleoside triphosphate catabolic process"/>
    <property type="evidence" value="ECO:0007669"/>
    <property type="project" value="UniProtKB-ARBA"/>
</dbReference>
<dbReference type="EMBL" id="CAFBPQ010000005">
    <property type="protein sequence ID" value="CAB5015750.1"/>
    <property type="molecule type" value="Genomic_DNA"/>
</dbReference>
<organism evidence="19">
    <name type="scientific">freshwater metagenome</name>
    <dbReference type="NCBI Taxonomy" id="449393"/>
    <lineage>
        <taxon>unclassified sequences</taxon>
        <taxon>metagenomes</taxon>
        <taxon>ecological metagenomes</taxon>
    </lineage>
</organism>
<name>A0A6J7QDB9_9ZZZZ</name>
<evidence type="ECO:0000313" key="17">
    <source>
        <dbReference type="EMBL" id="CAB4910878.1"/>
    </source>
</evidence>
<evidence type="ECO:0000256" key="12">
    <source>
        <dbReference type="ARBA" id="ARBA00071289"/>
    </source>
</evidence>
<dbReference type="HAMAP" id="MF_01405">
    <property type="entry name" value="Non_canon_purine_NTPase"/>
    <property type="match status" value="1"/>
</dbReference>
<keyword evidence="6" id="KW-0378">Hydrolase</keyword>
<keyword evidence="4" id="KW-0479">Metal-binding</keyword>
<dbReference type="AlphaFoldDB" id="A0A6J7QDB9"/>
<keyword evidence="8" id="KW-0546">Nucleotide metabolism</keyword>
<dbReference type="SUPFAM" id="SSF52972">
    <property type="entry name" value="ITPase-like"/>
    <property type="match status" value="1"/>
</dbReference>
<protein>
    <recommendedName>
        <fullName evidence="12">dITP/XTP pyrophosphatase</fullName>
        <ecNumber evidence="11">3.6.1.66</ecNumber>
    </recommendedName>
    <alternativeName>
        <fullName evidence="13">Non-canonical purine NTP pyrophosphatase</fullName>
    </alternativeName>
    <alternativeName>
        <fullName evidence="14">Non-standard purine NTP pyrophosphatase</fullName>
    </alternativeName>
    <alternativeName>
        <fullName evidence="16">Nucleoside-triphosphate diphosphatase</fullName>
    </alternativeName>
    <alternativeName>
        <fullName evidence="15">Nucleoside-triphosphate pyrophosphatase</fullName>
    </alternativeName>
</protein>
<dbReference type="GO" id="GO:0036220">
    <property type="term" value="F:ITP diphosphatase activity"/>
    <property type="evidence" value="ECO:0007669"/>
    <property type="project" value="UniProtKB-EC"/>
</dbReference>
<dbReference type="GO" id="GO:0000166">
    <property type="term" value="F:nucleotide binding"/>
    <property type="evidence" value="ECO:0007669"/>
    <property type="project" value="UniProtKB-KW"/>
</dbReference>
<dbReference type="EMBL" id="CAFBOF010000004">
    <property type="protein sequence ID" value="CAB4970689.1"/>
    <property type="molecule type" value="Genomic_DNA"/>
</dbReference>
<evidence type="ECO:0000256" key="3">
    <source>
        <dbReference type="ARBA" id="ARBA00011738"/>
    </source>
</evidence>
<dbReference type="InterPro" id="IPR029001">
    <property type="entry name" value="ITPase-like_fam"/>
</dbReference>
<evidence type="ECO:0000256" key="9">
    <source>
        <dbReference type="ARBA" id="ARBA00051875"/>
    </source>
</evidence>
<dbReference type="GO" id="GO:0046872">
    <property type="term" value="F:metal ion binding"/>
    <property type="evidence" value="ECO:0007669"/>
    <property type="project" value="UniProtKB-KW"/>
</dbReference>
<dbReference type="Gene3D" id="3.90.950.10">
    <property type="match status" value="1"/>
</dbReference>
<comment type="subunit">
    <text evidence="3">Homodimer.</text>
</comment>
<evidence type="ECO:0000313" key="18">
    <source>
        <dbReference type="EMBL" id="CAB4970689.1"/>
    </source>
</evidence>
<dbReference type="CDD" id="cd00515">
    <property type="entry name" value="HAM1"/>
    <property type="match status" value="1"/>
</dbReference>
<dbReference type="GO" id="GO:0017111">
    <property type="term" value="F:ribonucleoside triphosphate phosphatase activity"/>
    <property type="evidence" value="ECO:0007669"/>
    <property type="project" value="InterPro"/>
</dbReference>
<dbReference type="GO" id="GO:0005829">
    <property type="term" value="C:cytosol"/>
    <property type="evidence" value="ECO:0007669"/>
    <property type="project" value="TreeGrafter"/>
</dbReference>
<dbReference type="NCBIfam" id="TIGR00042">
    <property type="entry name" value="RdgB/HAM1 family non-canonical purine NTP pyrophosphatase"/>
    <property type="match status" value="1"/>
</dbReference>
<dbReference type="InterPro" id="IPR002637">
    <property type="entry name" value="RdgB/HAM1"/>
</dbReference>
<comment type="cofactor">
    <cofactor evidence="1">
        <name>Mg(2+)</name>
        <dbReference type="ChEBI" id="CHEBI:18420"/>
    </cofactor>
</comment>
<keyword evidence="5" id="KW-0547">Nucleotide-binding</keyword>
<evidence type="ECO:0000256" key="1">
    <source>
        <dbReference type="ARBA" id="ARBA00001946"/>
    </source>
</evidence>
<comment type="catalytic activity">
    <reaction evidence="9">
        <text>dITP + H2O = dIMP + diphosphate + H(+)</text>
        <dbReference type="Rhea" id="RHEA:28342"/>
        <dbReference type="ChEBI" id="CHEBI:15377"/>
        <dbReference type="ChEBI" id="CHEBI:15378"/>
        <dbReference type="ChEBI" id="CHEBI:33019"/>
        <dbReference type="ChEBI" id="CHEBI:61194"/>
        <dbReference type="ChEBI" id="CHEBI:61382"/>
        <dbReference type="EC" id="3.6.1.66"/>
    </reaction>
</comment>
<evidence type="ECO:0000256" key="8">
    <source>
        <dbReference type="ARBA" id="ARBA00023080"/>
    </source>
</evidence>
<comment type="similarity">
    <text evidence="2">Belongs to the HAM1 NTPase family.</text>
</comment>
<keyword evidence="7" id="KW-0460">Magnesium</keyword>
<evidence type="ECO:0000256" key="13">
    <source>
        <dbReference type="ARBA" id="ARBA00075987"/>
    </source>
</evidence>
<reference evidence="19" key="1">
    <citation type="submission" date="2020-05" db="EMBL/GenBank/DDBJ databases">
        <authorList>
            <person name="Chiriac C."/>
            <person name="Salcher M."/>
            <person name="Ghai R."/>
            <person name="Kavagutti S V."/>
        </authorList>
    </citation>
    <scope>NUCLEOTIDE SEQUENCE</scope>
</reference>
<evidence type="ECO:0000256" key="14">
    <source>
        <dbReference type="ARBA" id="ARBA00078805"/>
    </source>
</evidence>
<dbReference type="GO" id="GO:0009117">
    <property type="term" value="P:nucleotide metabolic process"/>
    <property type="evidence" value="ECO:0007669"/>
    <property type="project" value="UniProtKB-KW"/>
</dbReference>
<evidence type="ECO:0000256" key="4">
    <source>
        <dbReference type="ARBA" id="ARBA00022723"/>
    </source>
</evidence>
<dbReference type="PANTHER" id="PTHR11067:SF9">
    <property type="entry name" value="INOSINE TRIPHOSPHATE PYROPHOSPHATASE"/>
    <property type="match status" value="1"/>
</dbReference>
<comment type="catalytic activity">
    <reaction evidence="10">
        <text>XTP + H2O = XMP + diphosphate + H(+)</text>
        <dbReference type="Rhea" id="RHEA:28610"/>
        <dbReference type="ChEBI" id="CHEBI:15377"/>
        <dbReference type="ChEBI" id="CHEBI:15378"/>
        <dbReference type="ChEBI" id="CHEBI:33019"/>
        <dbReference type="ChEBI" id="CHEBI:57464"/>
        <dbReference type="ChEBI" id="CHEBI:61314"/>
        <dbReference type="EC" id="3.6.1.66"/>
    </reaction>
</comment>
<sequence>MTRFVLATANPAKAREIKEVIQTEYEDIEVIPLDPSWPEVIEDGATLEANALLKADAATARALIPALADDTGLEVSALQGAPGVRSARYASDEATDAQNIAFLLDQMRAVSAENRAARFTTVAIAKWPDGKTLLATGSVYGVIAEQPRGDAGFGYDPVFVPTEGDGRTFAEMSPVEKHKLSHRGRAFRSLAHKLVDLERSV</sequence>
<dbReference type="EMBL" id="CAFBMM010000058">
    <property type="protein sequence ID" value="CAB4910878.1"/>
    <property type="molecule type" value="Genomic_DNA"/>
</dbReference>
<evidence type="ECO:0000256" key="2">
    <source>
        <dbReference type="ARBA" id="ARBA00008023"/>
    </source>
</evidence>
<evidence type="ECO:0000256" key="15">
    <source>
        <dbReference type="ARBA" id="ARBA00083186"/>
    </source>
</evidence>
<evidence type="ECO:0000256" key="7">
    <source>
        <dbReference type="ARBA" id="ARBA00022842"/>
    </source>
</evidence>